<evidence type="ECO:0000313" key="2">
    <source>
        <dbReference type="Proteomes" id="UP000218263"/>
    </source>
</evidence>
<dbReference type="RefSeq" id="WP_096349244.1">
    <property type="nucleotide sequence ID" value="NZ_AP017313.1"/>
</dbReference>
<proteinExistence type="predicted"/>
<accession>A0A110AZG6</accession>
<name>A0A110AZG6_9SPHI</name>
<gene>
    <name evidence="1" type="ORF">MgSA37_00010</name>
</gene>
<keyword evidence="2" id="KW-1185">Reference proteome</keyword>
<evidence type="ECO:0000313" key="1">
    <source>
        <dbReference type="EMBL" id="BAU51861.1"/>
    </source>
</evidence>
<protein>
    <submittedName>
        <fullName evidence="1">Uncharacterized protein</fullName>
    </submittedName>
</protein>
<dbReference type="KEGG" id="mgot:MgSA37_00010"/>
<dbReference type="AlphaFoldDB" id="A0A110AZG6"/>
<sequence length="128" mass="14129">MIYNNVPQVIAANKATAALYPNVNAFLRNPDYACRQKKLEEATDLEAELFAEPTYNILNLLATVGLEGKVLLAVDTQKVDMLHVKEALIGQNNNDLYLSMARYLPRAVDGYLFSAATLLPNKALSSKN</sequence>
<dbReference type="Proteomes" id="UP000218263">
    <property type="component" value="Chromosome"/>
</dbReference>
<dbReference type="EMBL" id="AP017313">
    <property type="protein sequence ID" value="BAU51861.1"/>
    <property type="molecule type" value="Genomic_DNA"/>
</dbReference>
<reference evidence="1 2" key="1">
    <citation type="submission" date="2015-12" db="EMBL/GenBank/DDBJ databases">
        <title>Genome sequence of Mucilaginibacter gotjawali.</title>
        <authorList>
            <person name="Lee J.S."/>
            <person name="Lee K.C."/>
            <person name="Kim K.K."/>
            <person name="Lee B.W."/>
        </authorList>
    </citation>
    <scope>NUCLEOTIDE SEQUENCE [LARGE SCALE GENOMIC DNA]</scope>
    <source>
        <strain evidence="1 2">SA3-7</strain>
    </source>
</reference>
<organism evidence="1 2">
    <name type="scientific">Mucilaginibacter gotjawali</name>
    <dbReference type="NCBI Taxonomy" id="1550579"/>
    <lineage>
        <taxon>Bacteria</taxon>
        <taxon>Pseudomonadati</taxon>
        <taxon>Bacteroidota</taxon>
        <taxon>Sphingobacteriia</taxon>
        <taxon>Sphingobacteriales</taxon>
        <taxon>Sphingobacteriaceae</taxon>
        <taxon>Mucilaginibacter</taxon>
    </lineage>
</organism>